<comment type="caution">
    <text evidence="1">The sequence shown here is derived from an EMBL/GenBank/DDBJ whole genome shotgun (WGS) entry which is preliminary data.</text>
</comment>
<evidence type="ECO:0000313" key="2">
    <source>
        <dbReference type="Proteomes" id="UP000178771"/>
    </source>
</evidence>
<sequence>MLLNRLVNKSKIINVGYPVEVELPESQINDLYGIWKGIVLGETRLKIAGLEQKNYPPVFGVQQNGKIIRCYLSRREFNYRKYLHLYLLDKSTKKEVYEAVKSDFDAYASDLYLLARIDMEVFSFNKTIHGGSIKKMAEKVRILYEYFLRNGVEFIHLDELVPSDKNSQCLSKYQISCNTQEDNKWGSQALQDQVKIRLNTQSVCSTCRYLHLLSLMCSDYYCTESKDIVLTGESLARQKVIIVKDRRYRDPESSVKLQLVGSENSQENNRIIKRIKDSDIKKYFIHYLKAVNEVEKILR</sequence>
<gene>
    <name evidence="1" type="ORF">A2982_00670</name>
</gene>
<proteinExistence type="predicted"/>
<dbReference type="EMBL" id="MEVH01000014">
    <property type="protein sequence ID" value="OGC51779.1"/>
    <property type="molecule type" value="Genomic_DNA"/>
</dbReference>
<accession>A0A1F4V3P4</accession>
<evidence type="ECO:0000313" key="1">
    <source>
        <dbReference type="EMBL" id="OGC51779.1"/>
    </source>
</evidence>
<name>A0A1F4V3P4_UNCKA</name>
<dbReference type="Proteomes" id="UP000178771">
    <property type="component" value="Unassembled WGS sequence"/>
</dbReference>
<organism evidence="1 2">
    <name type="scientific">candidate division WWE3 bacterium RIFCSPLOWO2_01_FULL_39_13</name>
    <dbReference type="NCBI Taxonomy" id="1802624"/>
    <lineage>
        <taxon>Bacteria</taxon>
        <taxon>Katanobacteria</taxon>
    </lineage>
</organism>
<dbReference type="STRING" id="1802624.A2982_00670"/>
<reference evidence="1 2" key="1">
    <citation type="journal article" date="2016" name="Nat. Commun.">
        <title>Thousands of microbial genomes shed light on interconnected biogeochemical processes in an aquifer system.</title>
        <authorList>
            <person name="Anantharaman K."/>
            <person name="Brown C.T."/>
            <person name="Hug L.A."/>
            <person name="Sharon I."/>
            <person name="Castelle C.J."/>
            <person name="Probst A.J."/>
            <person name="Thomas B.C."/>
            <person name="Singh A."/>
            <person name="Wilkins M.J."/>
            <person name="Karaoz U."/>
            <person name="Brodie E.L."/>
            <person name="Williams K.H."/>
            <person name="Hubbard S.S."/>
            <person name="Banfield J.F."/>
        </authorList>
    </citation>
    <scope>NUCLEOTIDE SEQUENCE [LARGE SCALE GENOMIC DNA]</scope>
</reference>
<protein>
    <submittedName>
        <fullName evidence="1">Uncharacterized protein</fullName>
    </submittedName>
</protein>
<dbReference type="AlphaFoldDB" id="A0A1F4V3P4"/>